<evidence type="ECO:0000256" key="3">
    <source>
        <dbReference type="ARBA" id="ARBA00022475"/>
    </source>
</evidence>
<evidence type="ECO:0000256" key="7">
    <source>
        <dbReference type="SAM" id="Phobius"/>
    </source>
</evidence>
<evidence type="ECO:0000256" key="2">
    <source>
        <dbReference type="ARBA" id="ARBA00006448"/>
    </source>
</evidence>
<keyword evidence="11" id="KW-1185">Reference proteome</keyword>
<dbReference type="PANTHER" id="PTHR34582">
    <property type="entry name" value="UPF0702 TRANSMEMBRANE PROTEIN YCAP"/>
    <property type="match status" value="1"/>
</dbReference>
<accession>A0A7V7KJR8</accession>
<protein>
    <submittedName>
        <fullName evidence="10">DUF421 domain-containing protein</fullName>
    </submittedName>
</protein>
<evidence type="ECO:0000259" key="9">
    <source>
        <dbReference type="Pfam" id="PF20730"/>
    </source>
</evidence>
<dbReference type="Pfam" id="PF20730">
    <property type="entry name" value="YetF_N"/>
    <property type="match status" value="1"/>
</dbReference>
<dbReference type="Proteomes" id="UP000486760">
    <property type="component" value="Unassembled WGS sequence"/>
</dbReference>
<evidence type="ECO:0000256" key="4">
    <source>
        <dbReference type="ARBA" id="ARBA00022692"/>
    </source>
</evidence>
<evidence type="ECO:0000259" key="8">
    <source>
        <dbReference type="Pfam" id="PF04239"/>
    </source>
</evidence>
<keyword evidence="3" id="KW-1003">Cell membrane</keyword>
<evidence type="ECO:0000313" key="10">
    <source>
        <dbReference type="EMBL" id="KAA0014541.1"/>
    </source>
</evidence>
<feature type="domain" description="YetF-like N-terminal transmembrane" evidence="9">
    <location>
        <begin position="132"/>
        <end position="199"/>
    </location>
</feature>
<feature type="transmembrane region" description="Helical" evidence="7">
    <location>
        <begin position="179"/>
        <end position="201"/>
    </location>
</feature>
<evidence type="ECO:0000256" key="6">
    <source>
        <dbReference type="ARBA" id="ARBA00023136"/>
    </source>
</evidence>
<evidence type="ECO:0000256" key="1">
    <source>
        <dbReference type="ARBA" id="ARBA00004651"/>
    </source>
</evidence>
<proteinExistence type="inferred from homology"/>
<evidence type="ECO:0000256" key="5">
    <source>
        <dbReference type="ARBA" id="ARBA00022989"/>
    </source>
</evidence>
<dbReference type="Pfam" id="PF04239">
    <property type="entry name" value="DUF421"/>
    <property type="match status" value="1"/>
</dbReference>
<keyword evidence="6 7" id="KW-0472">Membrane</keyword>
<comment type="subcellular location">
    <subcellularLocation>
        <location evidence="1">Cell membrane</location>
        <topology evidence="1">Multi-pass membrane protein</topology>
    </subcellularLocation>
</comment>
<keyword evidence="4 7" id="KW-0812">Transmembrane</keyword>
<dbReference type="AlphaFoldDB" id="A0A7V7KJR8"/>
<evidence type="ECO:0000313" key="11">
    <source>
        <dbReference type="Proteomes" id="UP000486760"/>
    </source>
</evidence>
<keyword evidence="5 7" id="KW-1133">Transmembrane helix</keyword>
<dbReference type="Gene3D" id="3.30.240.20">
    <property type="entry name" value="bsu07140 like domains"/>
    <property type="match status" value="1"/>
</dbReference>
<feature type="domain" description="YetF C-terminal" evidence="8">
    <location>
        <begin position="202"/>
        <end position="271"/>
    </location>
</feature>
<dbReference type="EMBL" id="VTPY01000001">
    <property type="protein sequence ID" value="KAA0014541.1"/>
    <property type="molecule type" value="Genomic_DNA"/>
</dbReference>
<name>A0A7V7KJR8_9GAMM</name>
<dbReference type="PANTHER" id="PTHR34582:SF6">
    <property type="entry name" value="UPF0702 TRANSMEMBRANE PROTEIN YCAP"/>
    <property type="match status" value="1"/>
</dbReference>
<dbReference type="InterPro" id="IPR048454">
    <property type="entry name" value="YetF_N"/>
</dbReference>
<dbReference type="InterPro" id="IPR007353">
    <property type="entry name" value="DUF421"/>
</dbReference>
<dbReference type="GO" id="GO:0005886">
    <property type="term" value="C:plasma membrane"/>
    <property type="evidence" value="ECO:0007669"/>
    <property type="project" value="UniProtKB-SubCell"/>
</dbReference>
<feature type="transmembrane region" description="Helical" evidence="7">
    <location>
        <begin position="123"/>
        <end position="142"/>
    </location>
</feature>
<comment type="caution">
    <text evidence="10">The sequence shown here is derived from an EMBL/GenBank/DDBJ whole genome shotgun (WGS) entry which is preliminary data.</text>
</comment>
<comment type="similarity">
    <text evidence="2">Belongs to the UPF0702 family.</text>
</comment>
<reference evidence="10 11" key="1">
    <citation type="submission" date="2019-08" db="EMBL/GenBank/DDBJ databases">
        <title>Bioinformatics analysis of the strain L3 and L5.</title>
        <authorList>
            <person name="Li X."/>
        </authorList>
    </citation>
    <scope>NUCLEOTIDE SEQUENCE [LARGE SCALE GENOMIC DNA]</scope>
    <source>
        <strain evidence="10 11">L5</strain>
    </source>
</reference>
<gene>
    <name evidence="10" type="ORF">F0A17_02520</name>
</gene>
<dbReference type="InterPro" id="IPR023090">
    <property type="entry name" value="UPF0702_alpha/beta_dom_sf"/>
</dbReference>
<feature type="transmembrane region" description="Helical" evidence="7">
    <location>
        <begin position="154"/>
        <end position="173"/>
    </location>
</feature>
<organism evidence="10 11">
    <name type="scientific">Billgrantia pellis</name>
    <dbReference type="NCBI Taxonomy" id="2606936"/>
    <lineage>
        <taxon>Bacteria</taxon>
        <taxon>Pseudomonadati</taxon>
        <taxon>Pseudomonadota</taxon>
        <taxon>Gammaproteobacteria</taxon>
        <taxon>Oceanospirillales</taxon>
        <taxon>Halomonadaceae</taxon>
        <taxon>Billgrantia</taxon>
    </lineage>
</organism>
<sequence>MAEVDRAVGVGQGAGDQDLARGACGIRHIGSGIPKKNRPSIVALLARDCTRSRKVHFGGARLARVPWRVDYADGTRSARSRAWKRGIDSGAGDGCLGDSRSGCCWRYPWEVGLDPIIYDGGYALWRTTVLGVLGYASVVFLLRISGRRTLSKMNAFDLVVTVALGSVLATVMLSKDVTLLQGGLAFALLIGMQYLVTWLSVRTRWVRQVVTGEPALLFFRGDCLPAAMRKARVTTDEVRAAIRASGVSALSEVEAVVLETDGSFSVVKRASGSDGSSLEGVTQPGA</sequence>